<sequence>MFVRKVWRREVLLIPQKYSRSFHTKYNWIPEAERSAEERRRKKMGGMTDYSDWSHEDLIKRVTQLEKELVNNTKSATPIPKRNIQKPRREREFDPSKYNTRLIALKLAYLGKRYNGFEHHGHPTPLTTIEEELWQALNKARLIFPQGVNPMAPGEVNWEGCEYSKCGRTDKGVSAFGQVIGIRVRSNRPLPRPKAKPASEESVEGEAGAEDDMYNTYPRENGIEVTSAPLSPSAGIPGPRGSDSGAFNLSDPDIQESLDFHHITDEIPYPQVLNRLLPPDIRILAWCPSPPVDFSARFSCRERRYRYFFTQPAFSPIPSQLEHGTSASKMKDGWLDIDAMREAAKLYEGLHDFRNFCKIDPGKQITNFERRIFYANIEEVKDYTSSLAYVNGDSFLDGSIRSKTDGESKAPKVYTFDLHGSAFLWHQVRHMVAILFLVGQGLEKPSVVSELLDVEKNPGRPAYEMATDTPLVLWDCIFPHEDDPSRTDALDWHYIGDSPGFSEGKYGQAGLMDDLWKVWRERKIDSILAGELMGIVSRQGVEANELSGGKGGKGRSQKVFNGSDSPRLTGRYTRVMDKTRMEAVEVVNERYVVRKGLVAKDQKKGFRRVEIERDSVAEGEVKGKGKEEKDAE</sequence>
<dbReference type="OrthoDB" id="25767at2759"/>
<keyword evidence="3" id="KW-0413">Isomerase</keyword>
<organism evidence="6 7">
    <name type="scientific">Sclerotinia nivalis</name>
    <dbReference type="NCBI Taxonomy" id="352851"/>
    <lineage>
        <taxon>Eukaryota</taxon>
        <taxon>Fungi</taxon>
        <taxon>Dikarya</taxon>
        <taxon>Ascomycota</taxon>
        <taxon>Pezizomycotina</taxon>
        <taxon>Leotiomycetes</taxon>
        <taxon>Helotiales</taxon>
        <taxon>Sclerotiniaceae</taxon>
        <taxon>Sclerotinia</taxon>
    </lineage>
</organism>
<protein>
    <recommendedName>
        <fullName evidence="5">Pseudouridine synthase I TruA alpha/beta domain-containing protein</fullName>
    </recommendedName>
</protein>
<dbReference type="InterPro" id="IPR020094">
    <property type="entry name" value="TruA/RsuA/RluB/E/F_N"/>
</dbReference>
<comment type="similarity">
    <text evidence="1">Belongs to the tRNA pseudouridine synthase TruA family.</text>
</comment>
<dbReference type="PANTHER" id="PTHR11142">
    <property type="entry name" value="PSEUDOURIDYLATE SYNTHASE"/>
    <property type="match status" value="1"/>
</dbReference>
<dbReference type="AlphaFoldDB" id="A0A9X0ARX2"/>
<dbReference type="GO" id="GO:0009982">
    <property type="term" value="F:pseudouridine synthase activity"/>
    <property type="evidence" value="ECO:0007669"/>
    <property type="project" value="InterPro"/>
</dbReference>
<dbReference type="InterPro" id="IPR041707">
    <property type="entry name" value="Pus3-like"/>
</dbReference>
<evidence type="ECO:0000259" key="5">
    <source>
        <dbReference type="Pfam" id="PF01416"/>
    </source>
</evidence>
<dbReference type="PANTHER" id="PTHR11142:SF5">
    <property type="entry name" value="TRNA PSEUDOURIDINE(38_39) SYNTHASE"/>
    <property type="match status" value="1"/>
</dbReference>
<dbReference type="Pfam" id="PF01416">
    <property type="entry name" value="PseudoU_synth_1"/>
    <property type="match status" value="1"/>
</dbReference>
<proteinExistence type="inferred from homology"/>
<dbReference type="Gene3D" id="3.30.70.660">
    <property type="entry name" value="Pseudouridine synthase I, catalytic domain, C-terminal subdomain"/>
    <property type="match status" value="1"/>
</dbReference>
<dbReference type="InterPro" id="IPR020097">
    <property type="entry name" value="PsdUridine_synth_TruA_a/b_dom"/>
</dbReference>
<dbReference type="GO" id="GO:0003723">
    <property type="term" value="F:RNA binding"/>
    <property type="evidence" value="ECO:0007669"/>
    <property type="project" value="InterPro"/>
</dbReference>
<dbReference type="EMBL" id="JAPEIS010000005">
    <property type="protein sequence ID" value="KAJ8066013.1"/>
    <property type="molecule type" value="Genomic_DNA"/>
</dbReference>
<keyword evidence="7" id="KW-1185">Reference proteome</keyword>
<comment type="caution">
    <text evidence="6">The sequence shown here is derived from an EMBL/GenBank/DDBJ whole genome shotgun (WGS) entry which is preliminary data.</text>
</comment>
<name>A0A9X0ARX2_9HELO</name>
<dbReference type="SUPFAM" id="SSF55120">
    <property type="entry name" value="Pseudouridine synthase"/>
    <property type="match status" value="1"/>
</dbReference>
<dbReference type="InterPro" id="IPR001406">
    <property type="entry name" value="PsdUridine_synth_TruA"/>
</dbReference>
<accession>A0A9X0ARX2</accession>
<dbReference type="CDD" id="cd02569">
    <property type="entry name" value="PseudoU_synth_ScPus3"/>
    <property type="match status" value="1"/>
</dbReference>
<evidence type="ECO:0000313" key="7">
    <source>
        <dbReference type="Proteomes" id="UP001152300"/>
    </source>
</evidence>
<dbReference type="Gene3D" id="3.30.70.580">
    <property type="entry name" value="Pseudouridine synthase I, catalytic domain, N-terminal subdomain"/>
    <property type="match status" value="1"/>
</dbReference>
<feature type="compositionally biased region" description="Acidic residues" evidence="4">
    <location>
        <begin position="201"/>
        <end position="213"/>
    </location>
</feature>
<feature type="domain" description="Pseudouridine synthase I TruA alpha/beta" evidence="5">
    <location>
        <begin position="343"/>
        <end position="479"/>
    </location>
</feature>
<dbReference type="GO" id="GO:0031119">
    <property type="term" value="P:tRNA pseudouridine synthesis"/>
    <property type="evidence" value="ECO:0007669"/>
    <property type="project" value="TreeGrafter"/>
</dbReference>
<dbReference type="Proteomes" id="UP001152300">
    <property type="component" value="Unassembled WGS sequence"/>
</dbReference>
<dbReference type="GO" id="GO:0005634">
    <property type="term" value="C:nucleus"/>
    <property type="evidence" value="ECO:0007669"/>
    <property type="project" value="TreeGrafter"/>
</dbReference>
<dbReference type="InterPro" id="IPR020103">
    <property type="entry name" value="PsdUridine_synth_cat_dom_sf"/>
</dbReference>
<evidence type="ECO:0000256" key="3">
    <source>
        <dbReference type="ARBA" id="ARBA00023235"/>
    </source>
</evidence>
<evidence type="ECO:0000256" key="2">
    <source>
        <dbReference type="ARBA" id="ARBA00022694"/>
    </source>
</evidence>
<dbReference type="HAMAP" id="MF_00171">
    <property type="entry name" value="TruA"/>
    <property type="match status" value="1"/>
</dbReference>
<dbReference type="InterPro" id="IPR020095">
    <property type="entry name" value="PsdUridine_synth_TruA_C"/>
</dbReference>
<feature type="region of interest" description="Disordered" evidence="4">
    <location>
        <begin position="544"/>
        <end position="564"/>
    </location>
</feature>
<evidence type="ECO:0000256" key="4">
    <source>
        <dbReference type="SAM" id="MobiDB-lite"/>
    </source>
</evidence>
<dbReference type="GO" id="GO:0005737">
    <property type="term" value="C:cytoplasm"/>
    <property type="evidence" value="ECO:0007669"/>
    <property type="project" value="TreeGrafter"/>
</dbReference>
<gene>
    <name evidence="6" type="ORF">OCU04_005107</name>
</gene>
<feature type="region of interest" description="Disordered" evidence="4">
    <location>
        <begin position="187"/>
        <end position="214"/>
    </location>
</feature>
<reference evidence="6" key="1">
    <citation type="submission" date="2022-11" db="EMBL/GenBank/DDBJ databases">
        <title>Genome Resource of Sclerotinia nivalis Strain SnTB1, a Plant Pathogen Isolated from American Ginseng.</title>
        <authorList>
            <person name="Fan S."/>
        </authorList>
    </citation>
    <scope>NUCLEOTIDE SEQUENCE</scope>
    <source>
        <strain evidence="6">SnTB1</strain>
    </source>
</reference>
<evidence type="ECO:0000313" key="6">
    <source>
        <dbReference type="EMBL" id="KAJ8066013.1"/>
    </source>
</evidence>
<dbReference type="GO" id="GO:1990481">
    <property type="term" value="P:mRNA pseudouridine synthesis"/>
    <property type="evidence" value="ECO:0007669"/>
    <property type="project" value="TreeGrafter"/>
</dbReference>
<evidence type="ECO:0000256" key="1">
    <source>
        <dbReference type="ARBA" id="ARBA00009375"/>
    </source>
</evidence>
<keyword evidence="2" id="KW-0819">tRNA processing</keyword>